<dbReference type="InterPro" id="IPR020806">
    <property type="entry name" value="PKS_PP-bd"/>
</dbReference>
<dbReference type="EMBL" id="JBHILM010000003">
    <property type="protein sequence ID" value="MFB5679969.1"/>
    <property type="molecule type" value="Genomic_DNA"/>
</dbReference>
<keyword evidence="6" id="KW-0045">Antibiotic biosynthesis</keyword>
<gene>
    <name evidence="9" type="ORF">ACE3NQ_03420</name>
</gene>
<comment type="similarity">
    <text evidence="2">Belongs to the ATP-dependent AMP-binding enzyme family.</text>
</comment>
<dbReference type="CDD" id="cd05930">
    <property type="entry name" value="A_NRPS"/>
    <property type="match status" value="2"/>
</dbReference>
<reference evidence="9 10" key="1">
    <citation type="submission" date="2024-09" db="EMBL/GenBank/DDBJ databases">
        <authorList>
            <person name="Ruan L."/>
        </authorList>
    </citation>
    <scope>NUCLEOTIDE SEQUENCE [LARGE SCALE GENOMIC DNA]</scope>
    <source>
        <strain evidence="9 10">D33</strain>
    </source>
</reference>
<dbReference type="PROSITE" id="PS00455">
    <property type="entry name" value="AMP_BINDING"/>
    <property type="match status" value="2"/>
</dbReference>
<protein>
    <submittedName>
        <fullName evidence="9">Amino acid adenylation domain-containing protein</fullName>
    </submittedName>
</protein>
<dbReference type="InterPro" id="IPR029058">
    <property type="entry name" value="AB_hydrolase_fold"/>
</dbReference>
<dbReference type="InterPro" id="IPR001242">
    <property type="entry name" value="Condensation_dom"/>
</dbReference>
<dbReference type="NCBIfam" id="TIGR01733">
    <property type="entry name" value="AA-adenyl-dom"/>
    <property type="match status" value="2"/>
</dbReference>
<dbReference type="Gene3D" id="3.30.300.30">
    <property type="match status" value="2"/>
</dbReference>
<dbReference type="InterPro" id="IPR045851">
    <property type="entry name" value="AMP-bd_C_sf"/>
</dbReference>
<evidence type="ECO:0000256" key="1">
    <source>
        <dbReference type="ARBA" id="ARBA00001957"/>
    </source>
</evidence>
<dbReference type="CDD" id="cd19531">
    <property type="entry name" value="LCL_NRPS-like"/>
    <property type="match status" value="1"/>
</dbReference>
<organism evidence="9 10">
    <name type="scientific">Paenibacillus terreus</name>
    <dbReference type="NCBI Taxonomy" id="1387834"/>
    <lineage>
        <taxon>Bacteria</taxon>
        <taxon>Bacillati</taxon>
        <taxon>Bacillota</taxon>
        <taxon>Bacilli</taxon>
        <taxon>Bacillales</taxon>
        <taxon>Paenibacillaceae</taxon>
        <taxon>Paenibacillus</taxon>
    </lineage>
</organism>
<dbReference type="InterPro" id="IPR006162">
    <property type="entry name" value="Ppantetheine_attach_site"/>
</dbReference>
<dbReference type="SUPFAM" id="SSF52777">
    <property type="entry name" value="CoA-dependent acyltransferases"/>
    <property type="match status" value="2"/>
</dbReference>
<comment type="caution">
    <text evidence="9">The sequence shown here is derived from an EMBL/GenBank/DDBJ whole genome shotgun (WGS) entry which is preliminary data.</text>
</comment>
<dbReference type="Gene3D" id="3.40.50.12780">
    <property type="entry name" value="N-terminal domain of ligase-like"/>
    <property type="match status" value="2"/>
</dbReference>
<evidence type="ECO:0000256" key="4">
    <source>
        <dbReference type="ARBA" id="ARBA00022553"/>
    </source>
</evidence>
<dbReference type="InterPro" id="IPR010071">
    <property type="entry name" value="AA_adenyl_dom"/>
</dbReference>
<evidence type="ECO:0000313" key="9">
    <source>
        <dbReference type="EMBL" id="MFB5679969.1"/>
    </source>
</evidence>
<evidence type="ECO:0000256" key="3">
    <source>
        <dbReference type="ARBA" id="ARBA00022450"/>
    </source>
</evidence>
<evidence type="ECO:0000256" key="7">
    <source>
        <dbReference type="ARBA" id="ARBA00023268"/>
    </source>
</evidence>
<dbReference type="SUPFAM" id="SSF47336">
    <property type="entry name" value="ACP-like"/>
    <property type="match status" value="2"/>
</dbReference>
<dbReference type="Proteomes" id="UP001580407">
    <property type="component" value="Unassembled WGS sequence"/>
</dbReference>
<dbReference type="Pfam" id="PF13193">
    <property type="entry name" value="AMP-binding_C"/>
    <property type="match status" value="2"/>
</dbReference>
<dbReference type="InterPro" id="IPR020845">
    <property type="entry name" value="AMP-binding_CS"/>
</dbReference>
<sequence length="1681" mass="190430">MNFPDHCIHELFEKQVEQTPRHTAVIMNNTSITFEELNRQSNRFAHYLVQKGVAPDVAVGVHMNRSLELIVVLLGILKAGGAYVPLDTEAPLSRKQQILEDAGARICVTEPDVMTDTPFESVEVIEYEGLFSELKFFADSNPGNRVQPEHLVSIYYTSGSTGRPKGVANMHQGWVNAILSMQHALQLQQGETVLQKTTLTFDDAALEIFWPLLTGGRVALLNPGMHRDPEAIIDAVLRYDVSFLVLVSSMLSRILDVITPEQTQSMNCLRGCFGGGEPLSTQLARRYMEKMPGTLYNLWGATEVSIGSTLHACTEKDLAVDGQISIGQPLVNSRVYILDHNLQKVAAGVTGELYVAGKGVSRGYINDPERTGSFFTNDPFVAGERMYRTGDQAYFREDGSVQFVGRSDHQVKIRGIRVELGEIEAVLMADAAIKEAVLLLREDIPGIQRLTAYVVLYPGRTKSVREIKEDLKQQLPAYMIPHFIVLLDELPLNSNSKLDRLALPVPEPFHSELQRAYAAPQTPMQEFLAAAFADVLQLEQVGITDDFFEIGGDSISASRMISTLRSRVDAALPLTLIFEKRNVQELAHFFGEKGYVIRDADRHPLRIPEKQDNKYAEMSFAQERIWFVQQMDPLEPAYNEPLAYWIEGRLDTEALQSALNEIVRRHEVLRTSFTVINDRPVPQIADQLVLDMPVLDLAINMSGDAEEFIQFRLTEESRVPFDLEKGPLIRTVLYRMNEEKWILFINMHHIITDAWSNVIFLEELNLLYTAYLRNKPSPLLDPPIQYTAYASWHKQWLQESRLQEQLAFWRRELAGETPVLQLPTDFTRPPLLTYEGDKLHFSLPWEQVSRIQKLGRQTEASVYMVLLAAYNILLHRYSGQKDILVGSPIANRNQHGLERIIGFFVNTVAIRSHFMGNDSFLAYLRQVKERCLNVYDHQDVPFEYLVRELQPERNHTYSPLVQVMFAYQNNLEEMLQLGDLTVHSIEVNSKTSRYDLTLFFKETASGQLAGTFEFNTRLFKKETIQRMLESFTTLLDAILTQPEKSIANLPLLSADEQRRILFTWNDTYVPFPSELCLHELFEHQVQKTPQHIAAVYKGKEITYGELEKQSNQLAHHLRLHHLGEKKVVAVCVERSFELVISLMAVLKAGAAFLPIDMELPLGRIQHLLQDADVKVCLVQEHLRQTLRLDGVTFVCPDSDGEIIRQQPVHKPERSATADSPVSIYYTSGSTGKPKGVINLHRGWVNRMCWMQNHFQLKPGETVLQKTTLTFDDAAVEFFWPLMCGGRIALLEPGLHRDPRAIIQACIQHEAVHVQFVPSMLNLVLDEVTPEDRRQLHKLRSTISSGEALTANTVKRFFAKLPGTLNNTWGATEVSIDSTIHVAVKEDMEVEGAVCIGKPIDNNRCYVLDENLQPVPPGVIGSLYLAGTGLAQGYLNLPDRTAQVFIPDPFVPGELMYRTGDLGFYRPDGSLQFIGRSDNQVKIRGMRVELGEIEAVLLQHAKVKEAVVIVDEEEPGIQRLLAYVVPLQTGNDISEELRQLAKEMLPDYMVPSFIMLLDQMPLNANGKVDRSQFIKPDRTLHYTGASLVPPQTQMEEYLAGIWQELLGMELIGVKDNFFDLGGHSLLATQMASRIRRQLEVEVPLREFFLHPTIEQLALKVEELLYEKLEQMSDEEVDTLLKS</sequence>
<evidence type="ECO:0000256" key="2">
    <source>
        <dbReference type="ARBA" id="ARBA00006432"/>
    </source>
</evidence>
<dbReference type="NCBIfam" id="NF003417">
    <property type="entry name" value="PRK04813.1"/>
    <property type="match status" value="2"/>
</dbReference>
<dbReference type="PROSITE" id="PS00012">
    <property type="entry name" value="PHOSPHOPANTETHEINE"/>
    <property type="match status" value="1"/>
</dbReference>
<dbReference type="Gene3D" id="1.10.1200.10">
    <property type="entry name" value="ACP-like"/>
    <property type="match status" value="1"/>
</dbReference>
<dbReference type="Pfam" id="PF00550">
    <property type="entry name" value="PP-binding"/>
    <property type="match status" value="2"/>
</dbReference>
<dbReference type="Gene3D" id="3.30.559.30">
    <property type="entry name" value="Nonribosomal peptide synthetase, condensation domain"/>
    <property type="match status" value="1"/>
</dbReference>
<evidence type="ECO:0000256" key="5">
    <source>
        <dbReference type="ARBA" id="ARBA00022737"/>
    </source>
</evidence>
<evidence type="ECO:0000256" key="6">
    <source>
        <dbReference type="ARBA" id="ARBA00023194"/>
    </source>
</evidence>
<proteinExistence type="inferred from homology"/>
<feature type="domain" description="Carrier" evidence="8">
    <location>
        <begin position="1588"/>
        <end position="1663"/>
    </location>
</feature>
<dbReference type="InterPro" id="IPR036736">
    <property type="entry name" value="ACP-like_sf"/>
</dbReference>
<keyword evidence="4" id="KW-0597">Phosphoprotein</keyword>
<dbReference type="PANTHER" id="PTHR45527">
    <property type="entry name" value="NONRIBOSOMAL PEPTIDE SYNTHETASE"/>
    <property type="match status" value="1"/>
</dbReference>
<keyword evidence="10" id="KW-1185">Reference proteome</keyword>
<dbReference type="Pfam" id="PF00501">
    <property type="entry name" value="AMP-binding"/>
    <property type="match status" value="2"/>
</dbReference>
<dbReference type="InterPro" id="IPR025110">
    <property type="entry name" value="AMP-bd_C"/>
</dbReference>
<dbReference type="PANTHER" id="PTHR45527:SF1">
    <property type="entry name" value="FATTY ACID SYNTHASE"/>
    <property type="match status" value="1"/>
</dbReference>
<keyword evidence="7" id="KW-0511">Multifunctional enzyme</keyword>
<dbReference type="PROSITE" id="PS50075">
    <property type="entry name" value="CARRIER"/>
    <property type="match status" value="2"/>
</dbReference>
<dbReference type="InterPro" id="IPR042099">
    <property type="entry name" value="ANL_N_sf"/>
</dbReference>
<dbReference type="InterPro" id="IPR000873">
    <property type="entry name" value="AMP-dep_synth/lig_dom"/>
</dbReference>
<dbReference type="Gene3D" id="3.30.559.10">
    <property type="entry name" value="Chloramphenicol acetyltransferase-like domain"/>
    <property type="match status" value="1"/>
</dbReference>
<evidence type="ECO:0000259" key="8">
    <source>
        <dbReference type="PROSITE" id="PS50075"/>
    </source>
</evidence>
<keyword evidence="3" id="KW-0596">Phosphopantetheine</keyword>
<name>A0ABV5B3K4_9BACL</name>
<dbReference type="Pfam" id="PF00668">
    <property type="entry name" value="Condensation"/>
    <property type="match status" value="1"/>
</dbReference>
<dbReference type="InterPro" id="IPR023213">
    <property type="entry name" value="CAT-like_dom_sf"/>
</dbReference>
<dbReference type="InterPro" id="IPR009081">
    <property type="entry name" value="PP-bd_ACP"/>
</dbReference>
<dbReference type="SUPFAM" id="SSF56801">
    <property type="entry name" value="Acetyl-CoA synthetase-like"/>
    <property type="match status" value="2"/>
</dbReference>
<dbReference type="RefSeq" id="WP_375523803.1">
    <property type="nucleotide sequence ID" value="NZ_JBHILM010000003.1"/>
</dbReference>
<comment type="cofactor">
    <cofactor evidence="1">
        <name>pantetheine 4'-phosphate</name>
        <dbReference type="ChEBI" id="CHEBI:47942"/>
    </cofactor>
</comment>
<keyword evidence="5" id="KW-0677">Repeat</keyword>
<evidence type="ECO:0000313" key="10">
    <source>
        <dbReference type="Proteomes" id="UP001580407"/>
    </source>
</evidence>
<dbReference type="Gene3D" id="3.40.50.1820">
    <property type="entry name" value="alpha/beta hydrolase"/>
    <property type="match status" value="1"/>
</dbReference>
<accession>A0ABV5B3K4</accession>
<feature type="domain" description="Carrier" evidence="8">
    <location>
        <begin position="519"/>
        <end position="594"/>
    </location>
</feature>
<dbReference type="SMART" id="SM00823">
    <property type="entry name" value="PKS_PP"/>
    <property type="match status" value="2"/>
</dbReference>